<comment type="caution">
    <text evidence="1">The sequence shown here is derived from an EMBL/GenBank/DDBJ whole genome shotgun (WGS) entry which is preliminary data.</text>
</comment>
<dbReference type="Proteomes" id="UP001077662">
    <property type="component" value="Unassembled WGS sequence"/>
</dbReference>
<dbReference type="RefSeq" id="WP_258434612.1">
    <property type="nucleotide sequence ID" value="NZ_JANSGW010000039.1"/>
</dbReference>
<proteinExistence type="predicted"/>
<dbReference type="EMBL" id="JAPTNE010000039">
    <property type="protein sequence ID" value="MCZ0809604.1"/>
    <property type="molecule type" value="Genomic_DNA"/>
</dbReference>
<evidence type="ECO:0000313" key="2">
    <source>
        <dbReference type="Proteomes" id="UP001077662"/>
    </source>
</evidence>
<evidence type="ECO:0000313" key="1">
    <source>
        <dbReference type="EMBL" id="MCZ0809604.1"/>
    </source>
</evidence>
<dbReference type="AlphaFoldDB" id="A0AAP3DJG0"/>
<accession>A0AAP3DJG0</accession>
<protein>
    <submittedName>
        <fullName evidence="1">Uncharacterized protein</fullName>
    </submittedName>
</protein>
<reference evidence="1" key="1">
    <citation type="submission" date="2022-09" db="EMBL/GenBank/DDBJ databases">
        <title>Genome analysis and characterization of larvicidal activity of Brevibacillus strains.</title>
        <authorList>
            <person name="Patrusheva E.V."/>
            <person name="Izotova A.O."/>
            <person name="Toshchakov S.V."/>
            <person name="Sineoky S.P."/>
        </authorList>
    </citation>
    <scope>NUCLEOTIDE SEQUENCE</scope>
    <source>
        <strain evidence="1">VKPM_B-13247</strain>
    </source>
</reference>
<gene>
    <name evidence="1" type="ORF">O0554_22340</name>
</gene>
<name>A0AAP3DJG0_BRELA</name>
<organism evidence="1 2">
    <name type="scientific">Brevibacillus laterosporus</name>
    <name type="common">Bacillus laterosporus</name>
    <dbReference type="NCBI Taxonomy" id="1465"/>
    <lineage>
        <taxon>Bacteria</taxon>
        <taxon>Bacillati</taxon>
        <taxon>Bacillota</taxon>
        <taxon>Bacilli</taxon>
        <taxon>Bacillales</taxon>
        <taxon>Paenibacillaceae</taxon>
        <taxon>Brevibacillus</taxon>
    </lineage>
</organism>
<sequence>MQMTTEKTVGEKIIQQVADETELDRDKAKTCIRSFVGAVIKQTEKHGNIDLSYILGAGAEAKQQMKPI</sequence>